<evidence type="ECO:0000256" key="1">
    <source>
        <dbReference type="SAM" id="MobiDB-lite"/>
    </source>
</evidence>
<feature type="compositionally biased region" description="Low complexity" evidence="1">
    <location>
        <begin position="86"/>
        <end position="97"/>
    </location>
</feature>
<evidence type="ECO:0000313" key="2">
    <source>
        <dbReference type="EnsemblPlants" id="Bo1g080220.1"/>
    </source>
</evidence>
<feature type="region of interest" description="Disordered" evidence="1">
    <location>
        <begin position="398"/>
        <end position="419"/>
    </location>
</feature>
<feature type="compositionally biased region" description="Low complexity" evidence="1">
    <location>
        <begin position="286"/>
        <end position="298"/>
    </location>
</feature>
<evidence type="ECO:0008006" key="4">
    <source>
        <dbReference type="Google" id="ProtNLM"/>
    </source>
</evidence>
<dbReference type="Proteomes" id="UP000032141">
    <property type="component" value="Chromosome C1"/>
</dbReference>
<reference evidence="2" key="2">
    <citation type="submission" date="2015-03" db="UniProtKB">
        <authorList>
            <consortium name="EnsemblPlants"/>
        </authorList>
    </citation>
    <scope>IDENTIFICATION</scope>
</reference>
<sequence length="419" mass="46971">MTLNIPDITPAAMQKAKDTKFADWCKDYVAESSLLRVETHVVDDVSDYDIAPVNPPNDEYVSDGDMNSARVPGTTTVPPPMPPGATGPASNHAASSSRSNSYPFGIDPCVNSFILATCQAYYMGPWKSWSKVPDERRESWWQTFVPEFNDLVYGLWKKETWTTIGERISKKKRQHKKPKYINDADWTLLLEHWAIDAAKKKSKKADKSRKSDLVGKGCHKHNSGPRSFARIEYKMMVASGTNERPSFTDLVRATHTRPDGTLVDYRAEELVTQAEMEATQLSNTEGSPGSPSASSTPSRLNCNAKSERYQVYRVVWYSQNAKSKRRHVYGLGSAQYMEHACVPNGLAHNLELEMRVGGLETSLQSVRQDVAEVKQDVSEMKRDFASTRDAMNQLLQTLRPQQAPTEQAYAQPQALTTQP</sequence>
<dbReference type="Gene3D" id="1.20.5.170">
    <property type="match status" value="1"/>
</dbReference>
<dbReference type="Gramene" id="Bo1g080220.1">
    <property type="protein sequence ID" value="Bo1g080220.1"/>
    <property type="gene ID" value="Bo1g080220"/>
</dbReference>
<proteinExistence type="predicted"/>
<keyword evidence="3" id="KW-1185">Reference proteome</keyword>
<feature type="region of interest" description="Disordered" evidence="1">
    <location>
        <begin position="279"/>
        <end position="300"/>
    </location>
</feature>
<feature type="region of interest" description="Disordered" evidence="1">
    <location>
        <begin position="201"/>
        <end position="223"/>
    </location>
</feature>
<dbReference type="PANTHER" id="PTHR33144">
    <property type="entry name" value="OS10G0409366 PROTEIN-RELATED"/>
    <property type="match status" value="1"/>
</dbReference>
<dbReference type="AlphaFoldDB" id="A0A0D3A9J3"/>
<reference evidence="2 3" key="1">
    <citation type="journal article" date="2014" name="Genome Biol.">
        <title>Transcriptome and methylome profiling reveals relics of genome dominance in the mesopolyploid Brassica oleracea.</title>
        <authorList>
            <person name="Parkin I.A."/>
            <person name="Koh C."/>
            <person name="Tang H."/>
            <person name="Robinson S.J."/>
            <person name="Kagale S."/>
            <person name="Clarke W.E."/>
            <person name="Town C.D."/>
            <person name="Nixon J."/>
            <person name="Krishnakumar V."/>
            <person name="Bidwell S.L."/>
            <person name="Denoeud F."/>
            <person name="Belcram H."/>
            <person name="Links M.G."/>
            <person name="Just J."/>
            <person name="Clarke C."/>
            <person name="Bender T."/>
            <person name="Huebert T."/>
            <person name="Mason A.S."/>
            <person name="Pires J.C."/>
            <person name="Barker G."/>
            <person name="Moore J."/>
            <person name="Walley P.G."/>
            <person name="Manoli S."/>
            <person name="Batley J."/>
            <person name="Edwards D."/>
            <person name="Nelson M.N."/>
            <person name="Wang X."/>
            <person name="Paterson A.H."/>
            <person name="King G."/>
            <person name="Bancroft I."/>
            <person name="Chalhoub B."/>
            <person name="Sharpe A.G."/>
        </authorList>
    </citation>
    <scope>NUCLEOTIDE SEQUENCE</scope>
    <source>
        <strain evidence="2 3">cv. TO1000</strain>
    </source>
</reference>
<dbReference type="PANTHER" id="PTHR33144:SF25">
    <property type="entry name" value="DUF4216 DOMAIN-CONTAINING PROTEIN"/>
    <property type="match status" value="1"/>
</dbReference>
<dbReference type="InterPro" id="IPR004252">
    <property type="entry name" value="Probable_transposase_24"/>
</dbReference>
<organism evidence="2 3">
    <name type="scientific">Brassica oleracea var. oleracea</name>
    <dbReference type="NCBI Taxonomy" id="109376"/>
    <lineage>
        <taxon>Eukaryota</taxon>
        <taxon>Viridiplantae</taxon>
        <taxon>Streptophyta</taxon>
        <taxon>Embryophyta</taxon>
        <taxon>Tracheophyta</taxon>
        <taxon>Spermatophyta</taxon>
        <taxon>Magnoliopsida</taxon>
        <taxon>eudicotyledons</taxon>
        <taxon>Gunneridae</taxon>
        <taxon>Pentapetalae</taxon>
        <taxon>rosids</taxon>
        <taxon>malvids</taxon>
        <taxon>Brassicales</taxon>
        <taxon>Brassicaceae</taxon>
        <taxon>Brassiceae</taxon>
        <taxon>Brassica</taxon>
    </lineage>
</organism>
<accession>A0A0D3A9J3</accession>
<protein>
    <recommendedName>
        <fullName evidence="4">Transposase, Ptta/En/Spm, plant</fullName>
    </recommendedName>
</protein>
<dbReference type="Pfam" id="PF03004">
    <property type="entry name" value="Transposase_24"/>
    <property type="match status" value="1"/>
</dbReference>
<evidence type="ECO:0000313" key="3">
    <source>
        <dbReference type="Proteomes" id="UP000032141"/>
    </source>
</evidence>
<dbReference type="HOGENOM" id="CLU_050128_0_0_1"/>
<dbReference type="EnsemblPlants" id="Bo1g080220.1">
    <property type="protein sequence ID" value="Bo1g080220.1"/>
    <property type="gene ID" value="Bo1g080220"/>
</dbReference>
<feature type="region of interest" description="Disordered" evidence="1">
    <location>
        <begin position="53"/>
        <end position="97"/>
    </location>
</feature>
<name>A0A0D3A9J3_BRAOL</name>